<proteinExistence type="predicted"/>
<reference evidence="1" key="1">
    <citation type="journal article" date="2013" name="Environ. Microbiol.">
        <title>Microbiota from the distal guts of lean and obese adolescents exhibit partial functional redundancy besides clear differences in community structure.</title>
        <authorList>
            <person name="Ferrer M."/>
            <person name="Ruiz A."/>
            <person name="Lanza F."/>
            <person name="Haange S.B."/>
            <person name="Oberbach A."/>
            <person name="Till H."/>
            <person name="Bargiela R."/>
            <person name="Campoy C."/>
            <person name="Segura M.T."/>
            <person name="Richter M."/>
            <person name="von Bergen M."/>
            <person name="Seifert J."/>
            <person name="Suarez A."/>
        </authorList>
    </citation>
    <scope>NUCLEOTIDE SEQUENCE</scope>
</reference>
<accession>K1U581</accession>
<dbReference type="AlphaFoldDB" id="K1U581"/>
<gene>
    <name evidence="1" type="ORF">OBE_00348</name>
</gene>
<protein>
    <submittedName>
        <fullName evidence="1">Uncharacterized protein</fullName>
    </submittedName>
</protein>
<sequence>TEMVVLTEQIEIPASYEKLEAWTANFKERHWTWDTGKR</sequence>
<evidence type="ECO:0000313" key="1">
    <source>
        <dbReference type="EMBL" id="EKC77443.1"/>
    </source>
</evidence>
<comment type="caution">
    <text evidence="1">The sequence shown here is derived from an EMBL/GenBank/DDBJ whole genome shotgun (WGS) entry which is preliminary data.</text>
</comment>
<dbReference type="EMBL" id="AJWZ01000248">
    <property type="protein sequence ID" value="EKC77443.1"/>
    <property type="molecule type" value="Genomic_DNA"/>
</dbReference>
<name>K1U581_9ZZZZ</name>
<feature type="non-terminal residue" evidence="1">
    <location>
        <position position="1"/>
    </location>
</feature>
<organism evidence="1">
    <name type="scientific">human gut metagenome</name>
    <dbReference type="NCBI Taxonomy" id="408170"/>
    <lineage>
        <taxon>unclassified sequences</taxon>
        <taxon>metagenomes</taxon>
        <taxon>organismal metagenomes</taxon>
    </lineage>
</organism>